<name>A0ACC6U120_9BURK</name>
<organism evidence="1 2">
    <name type="scientific">Paraburkholderia phymatum</name>
    <dbReference type="NCBI Taxonomy" id="148447"/>
    <lineage>
        <taxon>Bacteria</taxon>
        <taxon>Pseudomonadati</taxon>
        <taxon>Pseudomonadota</taxon>
        <taxon>Betaproteobacteria</taxon>
        <taxon>Burkholderiales</taxon>
        <taxon>Burkholderiaceae</taxon>
        <taxon>Paraburkholderia</taxon>
    </lineage>
</organism>
<protein>
    <submittedName>
        <fullName evidence="1">Uncharacterized protein</fullName>
    </submittedName>
</protein>
<dbReference type="EMBL" id="JBFRCH010000007">
    <property type="protein sequence ID" value="MEX3933321.1"/>
    <property type="molecule type" value="Genomic_DNA"/>
</dbReference>
<proteinExistence type="predicted"/>
<accession>A0ACC6U120</accession>
<evidence type="ECO:0000313" key="2">
    <source>
        <dbReference type="Proteomes" id="UP001558850"/>
    </source>
</evidence>
<comment type="caution">
    <text evidence="1">The sequence shown here is derived from an EMBL/GenBank/DDBJ whole genome shotgun (WGS) entry which is preliminary data.</text>
</comment>
<keyword evidence="2" id="KW-1185">Reference proteome</keyword>
<reference evidence="1" key="1">
    <citation type="submission" date="2024-07" db="EMBL/GenBank/DDBJ databases">
        <title>A survey of Mimosa microsymbionts across Brazilian biomes reveals a high diversity of Paraburkholderia nodulating endemic species, but also that Cupriavidus is common as a symbiont of widespread species.</title>
        <authorList>
            <person name="Rouws L."/>
            <person name="Barauna A."/>
            <person name="Beukes C."/>
            <person name="Rouws J.R.C."/>
            <person name="De Faria S.M."/>
            <person name="Gross E."/>
            <person name="Bueno Dos Reis Junior F."/>
            <person name="Simon M.F."/>
            <person name="Maluk M."/>
            <person name="Odee D.W."/>
            <person name="Kenicer G."/>
            <person name="Young J.P.W."/>
            <person name="Reis V.M."/>
            <person name="Zilli J."/>
            <person name="James E.K."/>
        </authorList>
    </citation>
    <scope>NUCLEOTIDE SEQUENCE</scope>
    <source>
        <strain evidence="1">EG181B</strain>
    </source>
</reference>
<sequence>MTDDLLDMDWINSLPQPFFAGYWVNDKRYWWPVNDFEVQTGLYRIDVCGLLQVCRIGDHFVFMDGNGTEHSYEDFFVDSDRAMNSKAREA</sequence>
<dbReference type="Proteomes" id="UP001558850">
    <property type="component" value="Unassembled WGS sequence"/>
</dbReference>
<evidence type="ECO:0000313" key="1">
    <source>
        <dbReference type="EMBL" id="MEX3933321.1"/>
    </source>
</evidence>
<gene>
    <name evidence="1" type="ORF">AB4Y32_16210</name>
</gene>